<dbReference type="Gene3D" id="6.20.50.140">
    <property type="match status" value="1"/>
</dbReference>
<accession>A0A1X7N4I9</accession>
<evidence type="ECO:0000259" key="4">
    <source>
        <dbReference type="Pfam" id="PF25989"/>
    </source>
</evidence>
<organism evidence="5 6">
    <name type="scientific">Carnobacterium iners</name>
    <dbReference type="NCBI Taxonomy" id="1073423"/>
    <lineage>
        <taxon>Bacteria</taxon>
        <taxon>Bacillati</taxon>
        <taxon>Bacillota</taxon>
        <taxon>Bacilli</taxon>
        <taxon>Lactobacillales</taxon>
        <taxon>Carnobacteriaceae</taxon>
        <taxon>Carnobacterium</taxon>
    </lineage>
</organism>
<keyword evidence="2" id="KW-0175">Coiled coil</keyword>
<gene>
    <name evidence="5" type="ORF">SAMN04488700_1357</name>
</gene>
<dbReference type="InterPro" id="IPR058637">
    <property type="entry name" value="YknX-like_C"/>
</dbReference>
<dbReference type="GO" id="GO:0030313">
    <property type="term" value="C:cell envelope"/>
    <property type="evidence" value="ECO:0007669"/>
    <property type="project" value="UniProtKB-SubCell"/>
</dbReference>
<dbReference type="AlphaFoldDB" id="A0A1X7N4I9"/>
<evidence type="ECO:0000256" key="3">
    <source>
        <dbReference type="SAM" id="Phobius"/>
    </source>
</evidence>
<protein>
    <submittedName>
        <fullName evidence="5">HlyD family secretion protein</fullName>
    </submittedName>
</protein>
<dbReference type="OrthoDB" id="2291050at2"/>
<keyword evidence="3" id="KW-1133">Transmembrane helix</keyword>
<dbReference type="Proteomes" id="UP000193435">
    <property type="component" value="Unassembled WGS sequence"/>
</dbReference>
<evidence type="ECO:0000313" key="6">
    <source>
        <dbReference type="Proteomes" id="UP000193435"/>
    </source>
</evidence>
<name>A0A1X7N4I9_9LACT</name>
<dbReference type="PANTHER" id="PTHR32347">
    <property type="entry name" value="EFFLUX SYSTEM COMPONENT YKNX-RELATED"/>
    <property type="match status" value="1"/>
</dbReference>
<keyword evidence="6" id="KW-1185">Reference proteome</keyword>
<dbReference type="PANTHER" id="PTHR32347:SF14">
    <property type="entry name" value="EFFLUX SYSTEM COMPONENT YKNX-RELATED"/>
    <property type="match status" value="1"/>
</dbReference>
<proteinExistence type="predicted"/>
<dbReference type="InterPro" id="IPR050465">
    <property type="entry name" value="UPF0194_transport"/>
</dbReference>
<sequence length="286" mass="30481">MTTKKILSVSILVAIIAFIGYSIFTSSTSNEAISVRTATISKETIVETLSTTGIIKPNQTQEIIGQGLVSEVDVVVGDLVEEDDRLVLYQDGSEKRAEFKGTITAVNLSPEEVDLSMQTGESAIVLADLTNLLVAIQLTKSDAPRVKKEQVVTLTSGSKTYQGKVTQLDPTAKVMSGQFGNTAALSATIAFDEASIGLFAGFDIDTEIVTETAKDVLSLPIESLLYNAENKPYVYLVEDGIAKAQLIEVGTQSDTAVEVKGGLEVDQTIILSPDEKVKDGIAVSKK</sequence>
<evidence type="ECO:0000256" key="2">
    <source>
        <dbReference type="ARBA" id="ARBA00023054"/>
    </source>
</evidence>
<keyword evidence="3" id="KW-0472">Membrane</keyword>
<comment type="subcellular location">
    <subcellularLocation>
        <location evidence="1">Cell envelope</location>
    </subcellularLocation>
</comment>
<dbReference type="RefSeq" id="WP_085559527.1">
    <property type="nucleotide sequence ID" value="NZ_FOAH01000007.1"/>
</dbReference>
<reference evidence="5 6" key="1">
    <citation type="submission" date="2017-04" db="EMBL/GenBank/DDBJ databases">
        <authorList>
            <person name="Afonso C.L."/>
            <person name="Miller P.J."/>
            <person name="Scott M.A."/>
            <person name="Spackman E."/>
            <person name="Goraichik I."/>
            <person name="Dimitrov K.M."/>
            <person name="Suarez D.L."/>
            <person name="Swayne D.E."/>
        </authorList>
    </citation>
    <scope>NUCLEOTIDE SEQUENCE [LARGE SCALE GENOMIC DNA]</scope>
    <source>
        <strain evidence="5 6">LMG26642</strain>
    </source>
</reference>
<keyword evidence="3" id="KW-0812">Transmembrane</keyword>
<evidence type="ECO:0000313" key="5">
    <source>
        <dbReference type="EMBL" id="SMH32253.1"/>
    </source>
</evidence>
<evidence type="ECO:0000256" key="1">
    <source>
        <dbReference type="ARBA" id="ARBA00004196"/>
    </source>
</evidence>
<feature type="transmembrane region" description="Helical" evidence="3">
    <location>
        <begin position="7"/>
        <end position="24"/>
    </location>
</feature>
<dbReference type="STRING" id="1073423.SAMN04488700_1357"/>
<feature type="domain" description="YknX-like C-terminal permuted SH3-like" evidence="4">
    <location>
        <begin position="217"/>
        <end position="284"/>
    </location>
</feature>
<dbReference type="Gene3D" id="2.40.30.170">
    <property type="match status" value="1"/>
</dbReference>
<dbReference type="Pfam" id="PF25989">
    <property type="entry name" value="YknX_C"/>
    <property type="match status" value="1"/>
</dbReference>
<dbReference type="EMBL" id="FXBJ01000002">
    <property type="protein sequence ID" value="SMH32253.1"/>
    <property type="molecule type" value="Genomic_DNA"/>
</dbReference>